<evidence type="ECO:0000313" key="1">
    <source>
        <dbReference type="EMBL" id="CAE7223190.1"/>
    </source>
</evidence>
<organism evidence="1 2">
    <name type="scientific">Symbiodinium natans</name>
    <dbReference type="NCBI Taxonomy" id="878477"/>
    <lineage>
        <taxon>Eukaryota</taxon>
        <taxon>Sar</taxon>
        <taxon>Alveolata</taxon>
        <taxon>Dinophyceae</taxon>
        <taxon>Suessiales</taxon>
        <taxon>Symbiodiniaceae</taxon>
        <taxon>Symbiodinium</taxon>
    </lineage>
</organism>
<keyword evidence="2" id="KW-1185">Reference proteome</keyword>
<dbReference type="Proteomes" id="UP000604046">
    <property type="component" value="Unassembled WGS sequence"/>
</dbReference>
<reference evidence="1" key="1">
    <citation type="submission" date="2021-02" db="EMBL/GenBank/DDBJ databases">
        <authorList>
            <person name="Dougan E. K."/>
            <person name="Rhodes N."/>
            <person name="Thang M."/>
            <person name="Chan C."/>
        </authorList>
    </citation>
    <scope>NUCLEOTIDE SEQUENCE</scope>
</reference>
<accession>A0A812KF76</accession>
<comment type="caution">
    <text evidence="1">The sequence shown here is derived from an EMBL/GenBank/DDBJ whole genome shotgun (WGS) entry which is preliminary data.</text>
</comment>
<proteinExistence type="predicted"/>
<gene>
    <name evidence="1" type="ORF">SNAT2548_LOCUS8388</name>
</gene>
<sequence>MLDALVAQCNTGVEELRSLWKCLHWTQPLKVLQFMHKYLASRFLWFAPILDPTVHTQDVVRVLQVVVLTKFLHLCIPAELAHTEAMVVHRLRKRACYCLLHAHKVYSWVYALIIRKFTYMGHLLRRPSCHLARRLMLAGYRDFSSGKPGPWRSHLHWLVQTVSEVFDVEMPLLRPDSANQVAETLAELASHRDEWHARSLRLYDRDLMPLHLFSASPWASWRKPLTSHVPWWFCGYMWLHDDGFRVVWLDRQEGFQVFTFGVLTAASIDLFVAYTSMQRPYFTLTLLITADFVDAYRHQLVDIHNACMQSRSVVVLYEEVPDSWIRKACGRSHEC</sequence>
<dbReference type="EMBL" id="CAJNDS010000618">
    <property type="protein sequence ID" value="CAE7223190.1"/>
    <property type="molecule type" value="Genomic_DNA"/>
</dbReference>
<name>A0A812KF76_9DINO</name>
<dbReference type="AlphaFoldDB" id="A0A812KF76"/>
<protein>
    <submittedName>
        <fullName evidence="1">Uncharacterized protein</fullName>
    </submittedName>
</protein>
<evidence type="ECO:0000313" key="2">
    <source>
        <dbReference type="Proteomes" id="UP000604046"/>
    </source>
</evidence>